<organism evidence="6 7">
    <name type="scientific">Paenibacillus tyrfis</name>
    <dbReference type="NCBI Taxonomy" id="1501230"/>
    <lineage>
        <taxon>Bacteria</taxon>
        <taxon>Bacillati</taxon>
        <taxon>Bacillota</taxon>
        <taxon>Bacilli</taxon>
        <taxon>Bacillales</taxon>
        <taxon>Paenibacillaceae</taxon>
        <taxon>Paenibacillus</taxon>
    </lineage>
</organism>
<dbReference type="Proteomes" id="UP000028123">
    <property type="component" value="Unassembled WGS sequence"/>
</dbReference>
<dbReference type="InterPro" id="IPR002104">
    <property type="entry name" value="Integrase_catalytic"/>
</dbReference>
<dbReference type="GO" id="GO:0003677">
    <property type="term" value="F:DNA binding"/>
    <property type="evidence" value="ECO:0007669"/>
    <property type="project" value="UniProtKB-UniRule"/>
</dbReference>
<evidence type="ECO:0000259" key="5">
    <source>
        <dbReference type="PROSITE" id="PS51900"/>
    </source>
</evidence>
<feature type="domain" description="Tyr recombinase" evidence="4">
    <location>
        <begin position="160"/>
        <end position="354"/>
    </location>
</feature>
<dbReference type="PROSITE" id="PS51898">
    <property type="entry name" value="TYR_RECOMBINASE"/>
    <property type="match status" value="1"/>
</dbReference>
<dbReference type="PANTHER" id="PTHR30349:SF81">
    <property type="entry name" value="TYROSINE RECOMBINASE XERC"/>
    <property type="match status" value="1"/>
</dbReference>
<dbReference type="EMBL" id="JNVM01000047">
    <property type="protein sequence ID" value="KEQ22001.1"/>
    <property type="molecule type" value="Genomic_DNA"/>
</dbReference>
<dbReference type="AlphaFoldDB" id="A0A081NU78"/>
<keyword evidence="7" id="KW-1185">Reference proteome</keyword>
<dbReference type="OrthoDB" id="9766545at2"/>
<evidence type="ECO:0000313" key="6">
    <source>
        <dbReference type="EMBL" id="KEQ22001.1"/>
    </source>
</evidence>
<evidence type="ECO:0000256" key="3">
    <source>
        <dbReference type="PROSITE-ProRule" id="PRU01248"/>
    </source>
</evidence>
<dbReference type="eggNOG" id="COG4974">
    <property type="taxonomic scope" value="Bacteria"/>
</dbReference>
<feature type="domain" description="Core-binding (CB)" evidence="5">
    <location>
        <begin position="59"/>
        <end position="137"/>
    </location>
</feature>
<dbReference type="RefSeq" id="WP_036692719.1">
    <property type="nucleotide sequence ID" value="NZ_JNVM01000047.1"/>
</dbReference>
<dbReference type="Pfam" id="PF00589">
    <property type="entry name" value="Phage_integrase"/>
    <property type="match status" value="1"/>
</dbReference>
<dbReference type="InterPro" id="IPR044068">
    <property type="entry name" value="CB"/>
</dbReference>
<proteinExistence type="predicted"/>
<dbReference type="InterPro" id="IPR050090">
    <property type="entry name" value="Tyrosine_recombinase_XerCD"/>
</dbReference>
<gene>
    <name evidence="6" type="ORF">ET33_28450</name>
</gene>
<accession>A0A081NU78</accession>
<dbReference type="GO" id="GO:0006310">
    <property type="term" value="P:DNA recombination"/>
    <property type="evidence" value="ECO:0007669"/>
    <property type="project" value="UniProtKB-KW"/>
</dbReference>
<dbReference type="Gene3D" id="1.10.443.10">
    <property type="entry name" value="Intergrase catalytic core"/>
    <property type="match status" value="1"/>
</dbReference>
<evidence type="ECO:0000256" key="2">
    <source>
        <dbReference type="ARBA" id="ARBA00023172"/>
    </source>
</evidence>
<evidence type="ECO:0000256" key="1">
    <source>
        <dbReference type="ARBA" id="ARBA00023125"/>
    </source>
</evidence>
<dbReference type="GO" id="GO:0015074">
    <property type="term" value="P:DNA integration"/>
    <property type="evidence" value="ECO:0007669"/>
    <property type="project" value="InterPro"/>
</dbReference>
<name>A0A081NU78_9BACL</name>
<protein>
    <recommendedName>
        <fullName evidence="8">Tyr recombinase domain-containing protein</fullName>
    </recommendedName>
</protein>
<evidence type="ECO:0000313" key="7">
    <source>
        <dbReference type="Proteomes" id="UP000028123"/>
    </source>
</evidence>
<evidence type="ECO:0008006" key="8">
    <source>
        <dbReference type="Google" id="ProtNLM"/>
    </source>
</evidence>
<dbReference type="SUPFAM" id="SSF56349">
    <property type="entry name" value="DNA breaking-rejoining enzymes"/>
    <property type="match status" value="1"/>
</dbReference>
<reference evidence="6 7" key="1">
    <citation type="submission" date="2014-06" db="EMBL/GenBank/DDBJ databases">
        <title>Draft genome sequence of Paenibacillus sp. MSt1.</title>
        <authorList>
            <person name="Aw Y.K."/>
            <person name="Ong K.S."/>
            <person name="Gan H.M."/>
            <person name="Lee S.M."/>
        </authorList>
    </citation>
    <scope>NUCLEOTIDE SEQUENCE [LARGE SCALE GENOMIC DNA]</scope>
    <source>
        <strain evidence="6 7">MSt1</strain>
    </source>
</reference>
<comment type="caution">
    <text evidence="6">The sequence shown here is derived from an EMBL/GenBank/DDBJ whole genome shotgun (WGS) entry which is preliminary data.</text>
</comment>
<dbReference type="PROSITE" id="PS51900">
    <property type="entry name" value="CB"/>
    <property type="match status" value="1"/>
</dbReference>
<keyword evidence="1 3" id="KW-0238">DNA-binding</keyword>
<dbReference type="InterPro" id="IPR011010">
    <property type="entry name" value="DNA_brk_join_enz"/>
</dbReference>
<dbReference type="PANTHER" id="PTHR30349">
    <property type="entry name" value="PHAGE INTEGRASE-RELATED"/>
    <property type="match status" value="1"/>
</dbReference>
<sequence>MPIYDKEFEMDLLLEDKIKEMAEAYGPHKFLQALNQMDWVPKVTNNEKPSEHVMLHDAVEFYFSSDSFTELAKASQVAYRYEMNLFIKFCNQHFDQDPDFKTICTSQFLSDYLAPVRNKNTRSKKAAFLRSFLRTILEHFYEQKIDKLKRVLKVEVDKRRVPRAFTKEQIEELIMLARLGRESHRNFIILWTFLGTGIRLSELCSLQIGDIKPQTQDIYIRSKGEKDFKSPCKITNFSLELLCKYVNFRYGALKDLTDYTERYVFSDDKGISPLHESTIQKMFTSLIDEASTITDDDKRVYQLSVHSLRHSFALYLLESGVNIYTIQELLRHKWLSSTLVYLKMFDSMLVKVINQHPLGNLKVNDFF</sequence>
<evidence type="ECO:0000259" key="4">
    <source>
        <dbReference type="PROSITE" id="PS51898"/>
    </source>
</evidence>
<keyword evidence="2" id="KW-0233">DNA recombination</keyword>
<dbReference type="InterPro" id="IPR013762">
    <property type="entry name" value="Integrase-like_cat_sf"/>
</dbReference>